<dbReference type="InterPro" id="IPR022924">
    <property type="entry name" value="Cardiolipin_synthase"/>
</dbReference>
<evidence type="ECO:0000256" key="8">
    <source>
        <dbReference type="ARBA" id="ARBA00023098"/>
    </source>
</evidence>
<keyword evidence="7 13" id="KW-1133">Transmembrane helix</keyword>
<dbReference type="Pfam" id="PF13091">
    <property type="entry name" value="PLDc_2"/>
    <property type="match status" value="2"/>
</dbReference>
<evidence type="ECO:0000256" key="6">
    <source>
        <dbReference type="ARBA" id="ARBA00022737"/>
    </source>
</evidence>
<evidence type="ECO:0000256" key="5">
    <source>
        <dbReference type="ARBA" id="ARBA00022692"/>
    </source>
</evidence>
<dbReference type="InterPro" id="IPR025202">
    <property type="entry name" value="PLD-like_dom"/>
</dbReference>
<dbReference type="PANTHER" id="PTHR21248:SF22">
    <property type="entry name" value="PHOSPHOLIPASE D"/>
    <property type="match status" value="1"/>
</dbReference>
<dbReference type="SUPFAM" id="SSF56024">
    <property type="entry name" value="Phospholipase D/nuclease"/>
    <property type="match status" value="2"/>
</dbReference>
<evidence type="ECO:0000256" key="13">
    <source>
        <dbReference type="SAM" id="Phobius"/>
    </source>
</evidence>
<evidence type="ECO:0000256" key="3">
    <source>
        <dbReference type="ARBA" id="ARBA00022516"/>
    </source>
</evidence>
<evidence type="ECO:0000256" key="2">
    <source>
        <dbReference type="ARBA" id="ARBA00022475"/>
    </source>
</evidence>
<dbReference type="Proteomes" id="UP000674938">
    <property type="component" value="Unassembled WGS sequence"/>
</dbReference>
<dbReference type="PANTHER" id="PTHR21248">
    <property type="entry name" value="CARDIOLIPIN SYNTHASE"/>
    <property type="match status" value="1"/>
</dbReference>
<evidence type="ECO:0000256" key="12">
    <source>
        <dbReference type="NCBIfam" id="TIGR04265"/>
    </source>
</evidence>
<accession>A0A940P9V1</accession>
<keyword evidence="10" id="KW-0594">Phospholipid biosynthesis</keyword>
<evidence type="ECO:0000256" key="10">
    <source>
        <dbReference type="ARBA" id="ARBA00023209"/>
    </source>
</evidence>
<evidence type="ECO:0000256" key="9">
    <source>
        <dbReference type="ARBA" id="ARBA00023136"/>
    </source>
</evidence>
<dbReference type="CDD" id="cd09160">
    <property type="entry name" value="PLDc_SMU_988_like_2"/>
    <property type="match status" value="1"/>
</dbReference>
<comment type="caution">
    <text evidence="15">The sequence shown here is derived from an EMBL/GenBank/DDBJ whole genome shotgun (WGS) entry which is preliminary data.</text>
</comment>
<feature type="transmembrane region" description="Helical" evidence="13">
    <location>
        <begin position="37"/>
        <end position="55"/>
    </location>
</feature>
<reference evidence="15" key="1">
    <citation type="submission" date="2020-12" db="EMBL/GenBank/DDBJ databases">
        <title>Vagococcus allomyrinae sp. nov. and Enterococcus lavae sp. nov., isolated from the larvae of Allomyrina dichotoma.</title>
        <authorList>
            <person name="Lee S.D."/>
        </authorList>
    </citation>
    <scope>NUCLEOTIDE SEQUENCE</scope>
    <source>
        <strain evidence="15">BWB3-3</strain>
    </source>
</reference>
<keyword evidence="6" id="KW-0677">Repeat</keyword>
<evidence type="ECO:0000256" key="4">
    <source>
        <dbReference type="ARBA" id="ARBA00022679"/>
    </source>
</evidence>
<dbReference type="GO" id="GO:0008808">
    <property type="term" value="F:cardiolipin synthase activity"/>
    <property type="evidence" value="ECO:0007669"/>
    <property type="project" value="UniProtKB-UniRule"/>
</dbReference>
<comment type="subcellular location">
    <subcellularLocation>
        <location evidence="1">Cell membrane</location>
        <topology evidence="1">Multi-pass membrane protein</topology>
    </subcellularLocation>
</comment>
<name>A0A940P9V1_9ENTE</name>
<feature type="domain" description="PLD phosphodiesterase" evidence="14">
    <location>
        <begin position="242"/>
        <end position="269"/>
    </location>
</feature>
<evidence type="ECO:0000256" key="11">
    <source>
        <dbReference type="ARBA" id="ARBA00023264"/>
    </source>
</evidence>
<gene>
    <name evidence="15" type="primary">cls</name>
    <name evidence="15" type="ORF">I6N95_00635</name>
</gene>
<dbReference type="AlphaFoldDB" id="A0A940P9V1"/>
<sequence>MKFLKLLTHRAAFVALLLLLQLTILFAIILRFQEYFVYFYILNIIISVVIVLNIINNRSNPAYKIAWLIPIMLLPIFGTVTYLIFGRLTIQRSLQHKMEDIQKKEAHALACTIPDLKIKTTNGDALAQSTYLTTYGIVPPFKDTKGTYLSLGEDVFEAMKREMEKAEHYIFMEYFIIEEGEMWDSLLEIMVRKAKEGVDVRLIYDDMGCIFTLPQNYDKKLEAMGIKCSIFNPFVPVLSSVFNNRNHRKITVIDGKVAFTGGNNLADEYINAYEKHGHWKDTGIMLEGQTAWGFTLMFLSLWDLQRNEERDYCEYYPKEGYEALPAIKGYFQPYTDMPFDDETMGENVYLNLIGRAKDSIYITTPYLVIDNLLMEALCNAAKSGIDVRIQTPHIPDKWYVHAVTRSNYGQLIEAGVRIFEYTPGFIHSKTFVVDGLFATVGTINLDYRSLFLHLECGVWMYQTEVIPVMLADFRKTEALCQEINLKTAQEVGWFRNLGRAVLRVFAPLM</sequence>
<keyword evidence="3" id="KW-0444">Lipid biosynthesis</keyword>
<dbReference type="RefSeq" id="WP_209524406.1">
    <property type="nucleotide sequence ID" value="NZ_JAEEGA010000001.1"/>
</dbReference>
<keyword evidence="4" id="KW-0808">Transferase</keyword>
<feature type="domain" description="PLD phosphodiesterase" evidence="14">
    <location>
        <begin position="422"/>
        <end position="449"/>
    </location>
</feature>
<dbReference type="SMART" id="SM00155">
    <property type="entry name" value="PLDc"/>
    <property type="match status" value="2"/>
</dbReference>
<dbReference type="GO" id="GO:0032049">
    <property type="term" value="P:cardiolipin biosynthetic process"/>
    <property type="evidence" value="ECO:0007669"/>
    <property type="project" value="UniProtKB-UniRule"/>
</dbReference>
<keyword evidence="11" id="KW-1208">Phospholipid metabolism</keyword>
<organism evidence="15 16">
    <name type="scientific">Vagococcus allomyrinae</name>
    <dbReference type="NCBI Taxonomy" id="2794353"/>
    <lineage>
        <taxon>Bacteria</taxon>
        <taxon>Bacillati</taxon>
        <taxon>Bacillota</taxon>
        <taxon>Bacilli</taxon>
        <taxon>Lactobacillales</taxon>
        <taxon>Enterococcaceae</taxon>
        <taxon>Vagococcus</taxon>
    </lineage>
</organism>
<dbReference type="EMBL" id="JAEEGA010000001">
    <property type="protein sequence ID" value="MBP1039501.1"/>
    <property type="molecule type" value="Genomic_DNA"/>
</dbReference>
<dbReference type="CDD" id="cd09154">
    <property type="entry name" value="PLDc_SMU_988_like_1"/>
    <property type="match status" value="1"/>
</dbReference>
<dbReference type="EC" id="2.7.8.-" evidence="12"/>
<protein>
    <recommendedName>
        <fullName evidence="12">Cardiolipin synthase</fullName>
        <ecNumber evidence="12">2.7.8.-</ecNumber>
    </recommendedName>
</protein>
<keyword evidence="9 13" id="KW-0472">Membrane</keyword>
<evidence type="ECO:0000313" key="15">
    <source>
        <dbReference type="EMBL" id="MBP1039501.1"/>
    </source>
</evidence>
<evidence type="ECO:0000256" key="7">
    <source>
        <dbReference type="ARBA" id="ARBA00022989"/>
    </source>
</evidence>
<keyword evidence="5 13" id="KW-0812">Transmembrane</keyword>
<evidence type="ECO:0000313" key="16">
    <source>
        <dbReference type="Proteomes" id="UP000674938"/>
    </source>
</evidence>
<proteinExistence type="predicted"/>
<dbReference type="PROSITE" id="PS50035">
    <property type="entry name" value="PLD"/>
    <property type="match status" value="2"/>
</dbReference>
<dbReference type="InterPro" id="IPR001736">
    <property type="entry name" value="PLipase_D/transphosphatidylase"/>
</dbReference>
<evidence type="ECO:0000256" key="1">
    <source>
        <dbReference type="ARBA" id="ARBA00004651"/>
    </source>
</evidence>
<feature type="transmembrane region" description="Helical" evidence="13">
    <location>
        <begin position="67"/>
        <end position="85"/>
    </location>
</feature>
<dbReference type="Pfam" id="PF13396">
    <property type="entry name" value="PLDc_N"/>
    <property type="match status" value="1"/>
</dbReference>
<keyword evidence="16" id="KW-1185">Reference proteome</keyword>
<dbReference type="NCBIfam" id="TIGR04265">
    <property type="entry name" value="bac_cardiolipin"/>
    <property type="match status" value="1"/>
</dbReference>
<evidence type="ECO:0000259" key="14">
    <source>
        <dbReference type="PROSITE" id="PS50035"/>
    </source>
</evidence>
<keyword evidence="8" id="KW-0443">Lipid metabolism</keyword>
<dbReference type="GO" id="GO:0005886">
    <property type="term" value="C:plasma membrane"/>
    <property type="evidence" value="ECO:0007669"/>
    <property type="project" value="UniProtKB-SubCell"/>
</dbReference>
<dbReference type="InterPro" id="IPR027379">
    <property type="entry name" value="CLS_N"/>
</dbReference>
<dbReference type="Gene3D" id="3.30.870.10">
    <property type="entry name" value="Endonuclease Chain A"/>
    <property type="match status" value="2"/>
</dbReference>
<keyword evidence="2" id="KW-1003">Cell membrane</keyword>